<accession>A0ABY8JEN3</accession>
<keyword evidence="2" id="KW-1185">Reference proteome</keyword>
<dbReference type="EMBL" id="CP121646">
    <property type="protein sequence ID" value="WFU62463.1"/>
    <property type="molecule type" value="Genomic_DNA"/>
</dbReference>
<dbReference type="RefSeq" id="WP_310885136.1">
    <property type="nucleotide sequence ID" value="NZ_CP121646.1"/>
</dbReference>
<protein>
    <submittedName>
        <fullName evidence="1">Uncharacterized protein</fullName>
    </submittedName>
</protein>
<sequence>MSRIDRVLDGVEERRLSQSSAMAIRKIGMKNDTPGIFASKQSIDADIARVEPDTARRAGLL</sequence>
<organism evidence="1 2">
    <name type="scientific">Bradyrhizobium brasilense</name>
    <dbReference type="NCBI Taxonomy" id="1419277"/>
    <lineage>
        <taxon>Bacteria</taxon>
        <taxon>Pseudomonadati</taxon>
        <taxon>Pseudomonadota</taxon>
        <taxon>Alphaproteobacteria</taxon>
        <taxon>Hyphomicrobiales</taxon>
        <taxon>Nitrobacteraceae</taxon>
        <taxon>Bradyrhizobium</taxon>
    </lineage>
</organism>
<reference evidence="1 2" key="1">
    <citation type="submission" date="2023-04" db="EMBL/GenBank/DDBJ databases">
        <title>Australian commercial rhizobial inoculants.</title>
        <authorList>
            <person name="Kohlmeier M.G."/>
            <person name="O'Hara G.W."/>
            <person name="Colombi E."/>
            <person name="Ramsay J.P."/>
            <person name="Terpolilli J."/>
        </authorList>
    </citation>
    <scope>NUCLEOTIDE SEQUENCE [LARGE SCALE GENOMIC DNA]</scope>
    <source>
        <strain evidence="1 2">CB627</strain>
    </source>
</reference>
<evidence type="ECO:0000313" key="1">
    <source>
        <dbReference type="EMBL" id="WFU62463.1"/>
    </source>
</evidence>
<proteinExistence type="predicted"/>
<dbReference type="Proteomes" id="UP001221546">
    <property type="component" value="Chromosome"/>
</dbReference>
<evidence type="ECO:0000313" key="2">
    <source>
        <dbReference type="Proteomes" id="UP001221546"/>
    </source>
</evidence>
<name>A0ABY8JEN3_9BRAD</name>
<gene>
    <name evidence="1" type="ORF">QA636_34000</name>
</gene>